<dbReference type="InterPro" id="IPR027417">
    <property type="entry name" value="P-loop_NTPase"/>
</dbReference>
<dbReference type="EMBL" id="JAIVFP010000001">
    <property type="protein sequence ID" value="MCI4683479.1"/>
    <property type="molecule type" value="Genomic_DNA"/>
</dbReference>
<dbReference type="InterPro" id="IPR011527">
    <property type="entry name" value="ABC1_TM_dom"/>
</dbReference>
<keyword evidence="4" id="KW-0547">Nucleotide-binding</keyword>
<protein>
    <submittedName>
        <fullName evidence="11">ABC transporter ATP-binding protein/permease</fullName>
    </submittedName>
</protein>
<feature type="transmembrane region" description="Helical" evidence="8">
    <location>
        <begin position="157"/>
        <end position="173"/>
    </location>
</feature>
<keyword evidence="3 8" id="KW-0812">Transmembrane</keyword>
<comment type="similarity">
    <text evidence="2">Belongs to the ABC transporter superfamily.</text>
</comment>
<keyword evidence="5 11" id="KW-0067">ATP-binding</keyword>
<comment type="subcellular location">
    <subcellularLocation>
        <location evidence="1">Cell membrane</location>
        <topology evidence="1">Multi-pass membrane protein</topology>
    </subcellularLocation>
</comment>
<evidence type="ECO:0000259" key="9">
    <source>
        <dbReference type="PROSITE" id="PS50893"/>
    </source>
</evidence>
<evidence type="ECO:0000259" key="10">
    <source>
        <dbReference type="PROSITE" id="PS50929"/>
    </source>
</evidence>
<proteinExistence type="inferred from homology"/>
<dbReference type="PROSITE" id="PS50893">
    <property type="entry name" value="ABC_TRANSPORTER_2"/>
    <property type="match status" value="1"/>
</dbReference>
<keyword evidence="7 8" id="KW-0472">Membrane</keyword>
<dbReference type="PROSITE" id="PS00211">
    <property type="entry name" value="ABC_TRANSPORTER_1"/>
    <property type="match status" value="1"/>
</dbReference>
<evidence type="ECO:0000256" key="5">
    <source>
        <dbReference type="ARBA" id="ARBA00022840"/>
    </source>
</evidence>
<evidence type="ECO:0000256" key="4">
    <source>
        <dbReference type="ARBA" id="ARBA00022741"/>
    </source>
</evidence>
<dbReference type="InterPro" id="IPR036640">
    <property type="entry name" value="ABC1_TM_sf"/>
</dbReference>
<evidence type="ECO:0000256" key="6">
    <source>
        <dbReference type="ARBA" id="ARBA00022989"/>
    </source>
</evidence>
<dbReference type="Pfam" id="PF00005">
    <property type="entry name" value="ABC_tran"/>
    <property type="match status" value="1"/>
</dbReference>
<dbReference type="InterPro" id="IPR017871">
    <property type="entry name" value="ABC_transporter-like_CS"/>
</dbReference>
<dbReference type="InterPro" id="IPR039421">
    <property type="entry name" value="Type_1_exporter"/>
</dbReference>
<keyword evidence="12" id="KW-1185">Reference proteome</keyword>
<keyword evidence="6 8" id="KW-1133">Transmembrane helix</keyword>
<dbReference type="Gene3D" id="3.40.50.300">
    <property type="entry name" value="P-loop containing nucleotide triphosphate hydrolases"/>
    <property type="match status" value="1"/>
</dbReference>
<feature type="transmembrane region" description="Helical" evidence="8">
    <location>
        <begin position="34"/>
        <end position="57"/>
    </location>
</feature>
<feature type="transmembrane region" description="Helical" evidence="8">
    <location>
        <begin position="179"/>
        <end position="198"/>
    </location>
</feature>
<dbReference type="SUPFAM" id="SSF90123">
    <property type="entry name" value="ABC transporter transmembrane region"/>
    <property type="match status" value="1"/>
</dbReference>
<feature type="domain" description="ABC transporter" evidence="9">
    <location>
        <begin position="358"/>
        <end position="602"/>
    </location>
</feature>
<gene>
    <name evidence="11" type="ORF">K2U94_12005</name>
</gene>
<evidence type="ECO:0000256" key="2">
    <source>
        <dbReference type="ARBA" id="ARBA00005417"/>
    </source>
</evidence>
<dbReference type="PANTHER" id="PTHR24221:SF203">
    <property type="entry name" value="ATP-BINDING_PERMEASE FUSION ABC TRANSPORTER-RELATED"/>
    <property type="match status" value="1"/>
</dbReference>
<dbReference type="PANTHER" id="PTHR24221">
    <property type="entry name" value="ATP-BINDING CASSETTE SUB-FAMILY B"/>
    <property type="match status" value="1"/>
</dbReference>
<dbReference type="InterPro" id="IPR003593">
    <property type="entry name" value="AAA+_ATPase"/>
</dbReference>
<evidence type="ECO:0000256" key="3">
    <source>
        <dbReference type="ARBA" id="ARBA00022692"/>
    </source>
</evidence>
<dbReference type="Gene3D" id="1.20.1560.10">
    <property type="entry name" value="ABC transporter type 1, transmembrane domain"/>
    <property type="match status" value="1"/>
</dbReference>
<reference evidence="11" key="1">
    <citation type="journal article" date="2022" name="ISME J.">
        <title>Identification of active gaseous-alkane degraders at natural gas seeps.</title>
        <authorList>
            <person name="Farhan Ul Haque M."/>
            <person name="Hernandez M."/>
            <person name="Crombie A.T."/>
            <person name="Murrell J.C."/>
        </authorList>
    </citation>
    <scope>NUCLEOTIDE SEQUENCE</scope>
    <source>
        <strain evidence="11">PC2</strain>
    </source>
</reference>
<sequence length="613" mass="67558">MPFEIVSIEGSPNGPPPARLWPFVWHFVRQIKGLLAVLLVLEACVAAGATMIPVMIGWLVNDINASQATRDVLSHPWLWRIAAPILLGWGACMAMLWYIYDHHYTARFNNLIRYQLARYTLGHSMAYFTNDFAGRLANKVVDGGAAMRDPLRSVMSAVWYCGFFVFASVVAMMRFDVWLAAPTLIWLTGFIASLVYFLPRVRALQLAHARHHTELVGHVNDVFANIGLVKLFGREQEETAANLNELRRHTDSFGAALHKIWLMGASHTAMNVALLMTSPALALAQWQAGRITSGVAIMVIPMAWQMVNMSGWIRTEITNVFETLARVEECMETIAQPYSVVDAPGARALEVRPGGGRVEFRDVAFHYGQNRKPGDGGVIENLSLVIPAGQKVGLIGRSGAGKSTLVNLLLRFHDLESGRIVIDGQDISLVTQQSLRRLIAVVTQDNTLLHRSIAENICYGRPEASDREMLDAARRAHAHDFILALRDKSGGAGYAAEVGERGVKLSGGQRQRIAIARVILEDAPILVLDEATSALDSEVEAAIQEEMTQLMEGRTTIAIAHRLSTIAHMDRLIVLDKGRIVEDGGHDELLARNGIYAQLWRRQSGGFLGAEVA</sequence>
<dbReference type="InterPro" id="IPR003439">
    <property type="entry name" value="ABC_transporter-like_ATP-bd"/>
</dbReference>
<dbReference type="Proteomes" id="UP001139104">
    <property type="component" value="Unassembled WGS sequence"/>
</dbReference>
<name>A0ABS9Z763_9HYPH</name>
<evidence type="ECO:0000256" key="1">
    <source>
        <dbReference type="ARBA" id="ARBA00004651"/>
    </source>
</evidence>
<organism evidence="11 12">
    <name type="scientific">Candidatus Rhodoblastus alkanivorans</name>
    <dbReference type="NCBI Taxonomy" id="2954117"/>
    <lineage>
        <taxon>Bacteria</taxon>
        <taxon>Pseudomonadati</taxon>
        <taxon>Pseudomonadota</taxon>
        <taxon>Alphaproteobacteria</taxon>
        <taxon>Hyphomicrobiales</taxon>
        <taxon>Rhodoblastaceae</taxon>
        <taxon>Rhodoblastus</taxon>
    </lineage>
</organism>
<dbReference type="GO" id="GO:0005524">
    <property type="term" value="F:ATP binding"/>
    <property type="evidence" value="ECO:0007669"/>
    <property type="project" value="UniProtKB-KW"/>
</dbReference>
<evidence type="ECO:0000313" key="12">
    <source>
        <dbReference type="Proteomes" id="UP001139104"/>
    </source>
</evidence>
<dbReference type="Pfam" id="PF00664">
    <property type="entry name" value="ABC_membrane"/>
    <property type="match status" value="1"/>
</dbReference>
<feature type="transmembrane region" description="Helical" evidence="8">
    <location>
        <begin position="77"/>
        <end position="100"/>
    </location>
</feature>
<dbReference type="SMART" id="SM00382">
    <property type="entry name" value="AAA"/>
    <property type="match status" value="1"/>
</dbReference>
<dbReference type="PROSITE" id="PS50929">
    <property type="entry name" value="ABC_TM1F"/>
    <property type="match status" value="1"/>
</dbReference>
<feature type="domain" description="ABC transmembrane type-1" evidence="10">
    <location>
        <begin position="36"/>
        <end position="313"/>
    </location>
</feature>
<evidence type="ECO:0000256" key="8">
    <source>
        <dbReference type="SAM" id="Phobius"/>
    </source>
</evidence>
<evidence type="ECO:0000313" key="11">
    <source>
        <dbReference type="EMBL" id="MCI4683479.1"/>
    </source>
</evidence>
<evidence type="ECO:0000256" key="7">
    <source>
        <dbReference type="ARBA" id="ARBA00023136"/>
    </source>
</evidence>
<dbReference type="RefSeq" id="WP_243067429.1">
    <property type="nucleotide sequence ID" value="NZ_JAIVFP010000001.1"/>
</dbReference>
<accession>A0ABS9Z763</accession>
<comment type="caution">
    <text evidence="11">The sequence shown here is derived from an EMBL/GenBank/DDBJ whole genome shotgun (WGS) entry which is preliminary data.</text>
</comment>
<dbReference type="SUPFAM" id="SSF52540">
    <property type="entry name" value="P-loop containing nucleoside triphosphate hydrolases"/>
    <property type="match status" value="1"/>
</dbReference>